<dbReference type="PANTHER" id="PTHR46268">
    <property type="entry name" value="STRESS RESPONSE PROTEIN NHAX"/>
    <property type="match status" value="1"/>
</dbReference>
<organism evidence="3 4">
    <name type="scientific">Cellulomonas soli</name>
    <dbReference type="NCBI Taxonomy" id="931535"/>
    <lineage>
        <taxon>Bacteria</taxon>
        <taxon>Bacillati</taxon>
        <taxon>Actinomycetota</taxon>
        <taxon>Actinomycetes</taxon>
        <taxon>Micrococcales</taxon>
        <taxon>Cellulomonadaceae</taxon>
        <taxon>Cellulomonas</taxon>
    </lineage>
</organism>
<comment type="caution">
    <text evidence="3">The sequence shown here is derived from an EMBL/GenBank/DDBJ whole genome shotgun (WGS) entry which is preliminary data.</text>
</comment>
<dbReference type="AlphaFoldDB" id="A0A512PGX2"/>
<dbReference type="InterPro" id="IPR014729">
    <property type="entry name" value="Rossmann-like_a/b/a_fold"/>
</dbReference>
<comment type="similarity">
    <text evidence="1">Belongs to the universal stress protein A family.</text>
</comment>
<dbReference type="PANTHER" id="PTHR46268:SF6">
    <property type="entry name" value="UNIVERSAL STRESS PROTEIN UP12"/>
    <property type="match status" value="1"/>
</dbReference>
<dbReference type="Gene3D" id="3.40.50.620">
    <property type="entry name" value="HUPs"/>
    <property type="match status" value="1"/>
</dbReference>
<gene>
    <name evidence="3" type="ORF">CSO01_31660</name>
</gene>
<protein>
    <submittedName>
        <fullName evidence="3">Universal stress protein A</fullName>
    </submittedName>
</protein>
<name>A0A512PGX2_9CELL</name>
<feature type="domain" description="UspA" evidence="2">
    <location>
        <begin position="1"/>
        <end position="136"/>
    </location>
</feature>
<evidence type="ECO:0000259" key="2">
    <source>
        <dbReference type="Pfam" id="PF00582"/>
    </source>
</evidence>
<evidence type="ECO:0000256" key="1">
    <source>
        <dbReference type="ARBA" id="ARBA00008791"/>
    </source>
</evidence>
<dbReference type="Pfam" id="PF00582">
    <property type="entry name" value="Usp"/>
    <property type="match status" value="1"/>
</dbReference>
<evidence type="ECO:0000313" key="3">
    <source>
        <dbReference type="EMBL" id="GEP70451.1"/>
    </source>
</evidence>
<dbReference type="EMBL" id="BKAL01000013">
    <property type="protein sequence ID" value="GEP70451.1"/>
    <property type="molecule type" value="Genomic_DNA"/>
</dbReference>
<accession>A0A512PGX2</accession>
<proteinExistence type="inferred from homology"/>
<evidence type="ECO:0000313" key="4">
    <source>
        <dbReference type="Proteomes" id="UP000321798"/>
    </source>
</evidence>
<sequence>MVGADGSDTSMRAVAYAIGFARRQGTRLVIVYARTPGGGIGAMMDTTGTGQAAAMGEQDRIEVMLRELLEQALAIGTRTELVVRVGDPFQVLCQVAREVRADCLVVGSSTSFGHRIAGSLAVRLVRKAHWPVTVVP</sequence>
<dbReference type="CDD" id="cd00293">
    <property type="entry name" value="USP-like"/>
    <property type="match status" value="1"/>
</dbReference>
<dbReference type="Proteomes" id="UP000321798">
    <property type="component" value="Unassembled WGS sequence"/>
</dbReference>
<dbReference type="SUPFAM" id="SSF52402">
    <property type="entry name" value="Adenine nucleotide alpha hydrolases-like"/>
    <property type="match status" value="1"/>
</dbReference>
<keyword evidence="4" id="KW-1185">Reference proteome</keyword>
<reference evidence="3 4" key="1">
    <citation type="submission" date="2019-07" db="EMBL/GenBank/DDBJ databases">
        <title>Whole genome shotgun sequence of Cellulomonas soli NBRC 109434.</title>
        <authorList>
            <person name="Hosoyama A."/>
            <person name="Uohara A."/>
            <person name="Ohji S."/>
            <person name="Ichikawa N."/>
        </authorList>
    </citation>
    <scope>NUCLEOTIDE SEQUENCE [LARGE SCALE GENOMIC DNA]</scope>
    <source>
        <strain evidence="3 4">NBRC 109434</strain>
    </source>
</reference>
<dbReference type="InterPro" id="IPR006016">
    <property type="entry name" value="UspA"/>
</dbReference>